<dbReference type="RefSeq" id="WP_012502719.1">
    <property type="nucleotide sequence ID" value="NC_011027.1"/>
</dbReference>
<sequence>MVTLFFIEIFDRGERKYELLDMVADPADKDNQNRLVEVFRRLEYNGFSVRSIDRDQGFALQPFSTTSRKPELAI</sequence>
<protein>
    <submittedName>
        <fullName evidence="1">Uncharacterized protein</fullName>
    </submittedName>
</protein>
<dbReference type="OrthoDB" id="597047at2"/>
<organism evidence="1 2">
    <name type="scientific">Chlorobaculum parvum (strain DSM 263 / NCIMB 8327)</name>
    <name type="common">Chlorobium vibrioforme subsp. thiosulfatophilum</name>
    <dbReference type="NCBI Taxonomy" id="517417"/>
    <lineage>
        <taxon>Bacteria</taxon>
        <taxon>Pseudomonadati</taxon>
        <taxon>Chlorobiota</taxon>
        <taxon>Chlorobiia</taxon>
        <taxon>Chlorobiales</taxon>
        <taxon>Chlorobiaceae</taxon>
        <taxon>Chlorobaculum</taxon>
    </lineage>
</organism>
<dbReference type="Proteomes" id="UP000008811">
    <property type="component" value="Chromosome"/>
</dbReference>
<reference evidence="1" key="1">
    <citation type="submission" date="2008-06" db="EMBL/GenBank/DDBJ databases">
        <title>Complete sequence of Chlorobaculum parvum NCIB 8327.</title>
        <authorList>
            <consortium name="US DOE Joint Genome Institute"/>
            <person name="Lucas S."/>
            <person name="Copeland A."/>
            <person name="Lapidus A."/>
            <person name="Glavina del Rio T."/>
            <person name="Dalin E."/>
            <person name="Tice H."/>
            <person name="Bruce D."/>
            <person name="Goodwin L."/>
            <person name="Pitluck S."/>
            <person name="Schmutz J."/>
            <person name="Larimer F."/>
            <person name="Land M."/>
            <person name="Hauser L."/>
            <person name="Kyrpides N."/>
            <person name="Mikhailova N."/>
            <person name="Zhao F."/>
            <person name="Li T."/>
            <person name="Liu Z."/>
            <person name="Overmann J."/>
            <person name="Bryant D.A."/>
            <person name="Richardson P."/>
        </authorList>
    </citation>
    <scope>NUCLEOTIDE SEQUENCE [LARGE SCALE GENOMIC DNA]</scope>
    <source>
        <strain evidence="1">NCIB 8327</strain>
    </source>
</reference>
<name>B3QPN3_CHLP8</name>
<dbReference type="AlphaFoldDB" id="B3QPN3"/>
<accession>B3QPN3</accession>
<evidence type="ECO:0000313" key="1">
    <source>
        <dbReference type="EMBL" id="ACF11886.1"/>
    </source>
</evidence>
<dbReference type="HOGENOM" id="CLU_2681006_0_0_10"/>
<keyword evidence="2" id="KW-1185">Reference proteome</keyword>
<dbReference type="KEGG" id="cpc:Cpar_1488"/>
<gene>
    <name evidence="1" type="ordered locus">Cpar_1488</name>
</gene>
<dbReference type="EMBL" id="CP001099">
    <property type="protein sequence ID" value="ACF11886.1"/>
    <property type="molecule type" value="Genomic_DNA"/>
</dbReference>
<proteinExistence type="predicted"/>
<evidence type="ECO:0000313" key="2">
    <source>
        <dbReference type="Proteomes" id="UP000008811"/>
    </source>
</evidence>